<feature type="region of interest" description="Disordered" evidence="1">
    <location>
        <begin position="33"/>
        <end position="128"/>
    </location>
</feature>
<feature type="chain" id="PRO_5047304703" evidence="2">
    <location>
        <begin position="34"/>
        <end position="261"/>
    </location>
</feature>
<feature type="signal peptide" evidence="2">
    <location>
        <begin position="1"/>
        <end position="33"/>
    </location>
</feature>
<dbReference type="Proteomes" id="UP001596523">
    <property type="component" value="Unassembled WGS sequence"/>
</dbReference>
<evidence type="ECO:0000313" key="4">
    <source>
        <dbReference type="Proteomes" id="UP001596523"/>
    </source>
</evidence>
<dbReference type="EMBL" id="JBHTCF010000010">
    <property type="protein sequence ID" value="MFC7307035.1"/>
    <property type="molecule type" value="Genomic_DNA"/>
</dbReference>
<comment type="caution">
    <text evidence="3">The sequence shown here is derived from an EMBL/GenBank/DDBJ whole genome shotgun (WGS) entry which is preliminary data.</text>
</comment>
<proteinExistence type="predicted"/>
<evidence type="ECO:0000256" key="1">
    <source>
        <dbReference type="SAM" id="MobiDB-lite"/>
    </source>
</evidence>
<keyword evidence="4" id="KW-1185">Reference proteome</keyword>
<gene>
    <name evidence="3" type="ORF">ACFQVC_22755</name>
</gene>
<keyword evidence="2" id="KW-0732">Signal</keyword>
<feature type="compositionally biased region" description="Low complexity" evidence="1">
    <location>
        <begin position="76"/>
        <end position="93"/>
    </location>
</feature>
<evidence type="ECO:0000313" key="3">
    <source>
        <dbReference type="EMBL" id="MFC7307035.1"/>
    </source>
</evidence>
<feature type="compositionally biased region" description="Gly residues" evidence="1">
    <location>
        <begin position="94"/>
        <end position="113"/>
    </location>
</feature>
<feature type="compositionally biased region" description="Low complexity" evidence="1">
    <location>
        <begin position="46"/>
        <end position="66"/>
    </location>
</feature>
<sequence length="261" mass="25987">MTTNGDSMYGTTSKKWKIGLLGAAAALALTTTACEPGGGDAGGEGAEPSTTASASASASGTANPGEKPGGSGGGPSAEQPSGDQTGPGADQGANTGGGDGNSGGNGGNGGAGGDYADRQTPPGPVCANNGKGPYMRLVAHMKDDDAVGNDLLGVHIGGYDCADASHPVLKLEGGGNHTTNMSVDEKHLKVVVAGRLAQELGAKEVDAQKFLAKLDQMEQDGELGFNEGDPLEFYYQMSGDSPDDPYGGGKAVYLHQVNTLE</sequence>
<feature type="compositionally biased region" description="Gly residues" evidence="1">
    <location>
        <begin position="36"/>
        <end position="45"/>
    </location>
</feature>
<organism evidence="3 4">
    <name type="scientific">Streptomyces monticola</name>
    <dbReference type="NCBI Taxonomy" id="2666263"/>
    <lineage>
        <taxon>Bacteria</taxon>
        <taxon>Bacillati</taxon>
        <taxon>Actinomycetota</taxon>
        <taxon>Actinomycetes</taxon>
        <taxon>Kitasatosporales</taxon>
        <taxon>Streptomycetaceae</taxon>
        <taxon>Streptomyces</taxon>
    </lineage>
</organism>
<protein>
    <submittedName>
        <fullName evidence="3">Uncharacterized protein</fullName>
    </submittedName>
</protein>
<evidence type="ECO:0000256" key="2">
    <source>
        <dbReference type="SAM" id="SignalP"/>
    </source>
</evidence>
<accession>A0ABW2JLM5</accession>
<dbReference type="RefSeq" id="WP_381833251.1">
    <property type="nucleotide sequence ID" value="NZ_JBHTCF010000010.1"/>
</dbReference>
<name>A0ABW2JLM5_9ACTN</name>
<reference evidence="4" key="1">
    <citation type="journal article" date="2019" name="Int. J. Syst. Evol. Microbiol.">
        <title>The Global Catalogue of Microorganisms (GCM) 10K type strain sequencing project: providing services to taxonomists for standard genome sequencing and annotation.</title>
        <authorList>
            <consortium name="The Broad Institute Genomics Platform"/>
            <consortium name="The Broad Institute Genome Sequencing Center for Infectious Disease"/>
            <person name="Wu L."/>
            <person name="Ma J."/>
        </authorList>
    </citation>
    <scope>NUCLEOTIDE SEQUENCE [LARGE SCALE GENOMIC DNA]</scope>
    <source>
        <strain evidence="4">SYNS20</strain>
    </source>
</reference>